<dbReference type="AlphaFoldDB" id="A0A815EVD5"/>
<feature type="chain" id="PRO_5036227440" evidence="1">
    <location>
        <begin position="20"/>
        <end position="214"/>
    </location>
</feature>
<proteinExistence type="predicted"/>
<keyword evidence="4" id="KW-1185">Reference proteome</keyword>
<keyword evidence="1" id="KW-0732">Signal</keyword>
<gene>
    <name evidence="3" type="ORF">EDS130_LOCUS33923</name>
    <name evidence="2" type="ORF">XAT740_LOCUS29592</name>
</gene>
<evidence type="ECO:0000313" key="2">
    <source>
        <dbReference type="EMBL" id="CAF1314983.1"/>
    </source>
</evidence>
<reference evidence="2" key="1">
    <citation type="submission" date="2021-02" db="EMBL/GenBank/DDBJ databases">
        <authorList>
            <person name="Nowell W R."/>
        </authorList>
    </citation>
    <scope>NUCLEOTIDE SEQUENCE</scope>
</reference>
<feature type="signal peptide" evidence="1">
    <location>
        <begin position="1"/>
        <end position="19"/>
    </location>
</feature>
<evidence type="ECO:0000256" key="1">
    <source>
        <dbReference type="SAM" id="SignalP"/>
    </source>
</evidence>
<dbReference type="OrthoDB" id="9996846at2759"/>
<sequence length="214" mass="24656">MKFIWCILFICVLFGGINGKGFSRSRKGDVLYENKLYGFTINRPKDWYVASPAELSHLIQIASSLMESHKHKFSHVLSNWSVENITPLFGFSKYPLNATGGQLNPNILSMTENLNAYRNVKNPCDYFDVNQEILKTLAMGMKFIGTCQNVNINGENFKTHSIQTKFPNFPLIKQTFYAKIVKDNQLFLVLLTYFNRNSKTQLENIMKTLKFTKN</sequence>
<protein>
    <submittedName>
        <fullName evidence="2">Uncharacterized protein</fullName>
    </submittedName>
</protein>
<name>A0A815EVD5_ADIRI</name>
<accession>A0A815EVD5</accession>
<comment type="caution">
    <text evidence="2">The sequence shown here is derived from an EMBL/GenBank/DDBJ whole genome shotgun (WGS) entry which is preliminary data.</text>
</comment>
<evidence type="ECO:0000313" key="3">
    <source>
        <dbReference type="EMBL" id="CAF1362881.1"/>
    </source>
</evidence>
<dbReference type="EMBL" id="CAJNOR010002587">
    <property type="protein sequence ID" value="CAF1314983.1"/>
    <property type="molecule type" value="Genomic_DNA"/>
</dbReference>
<evidence type="ECO:0000313" key="4">
    <source>
        <dbReference type="Proteomes" id="UP000663828"/>
    </source>
</evidence>
<dbReference type="EMBL" id="CAJNOJ010000277">
    <property type="protein sequence ID" value="CAF1362881.1"/>
    <property type="molecule type" value="Genomic_DNA"/>
</dbReference>
<dbReference type="Proteomes" id="UP000663828">
    <property type="component" value="Unassembled WGS sequence"/>
</dbReference>
<dbReference type="Proteomes" id="UP000663852">
    <property type="component" value="Unassembled WGS sequence"/>
</dbReference>
<organism evidence="2 4">
    <name type="scientific">Adineta ricciae</name>
    <name type="common">Rotifer</name>
    <dbReference type="NCBI Taxonomy" id="249248"/>
    <lineage>
        <taxon>Eukaryota</taxon>
        <taxon>Metazoa</taxon>
        <taxon>Spiralia</taxon>
        <taxon>Gnathifera</taxon>
        <taxon>Rotifera</taxon>
        <taxon>Eurotatoria</taxon>
        <taxon>Bdelloidea</taxon>
        <taxon>Adinetida</taxon>
        <taxon>Adinetidae</taxon>
        <taxon>Adineta</taxon>
    </lineage>
</organism>